<accession>A0ABT6FH77</accession>
<dbReference type="Proteomes" id="UP001216907">
    <property type="component" value="Unassembled WGS sequence"/>
</dbReference>
<dbReference type="EMBL" id="JARRAG010000002">
    <property type="protein sequence ID" value="MDG3006936.1"/>
    <property type="molecule type" value="Genomic_DNA"/>
</dbReference>
<dbReference type="RefSeq" id="WP_277863227.1">
    <property type="nucleotide sequence ID" value="NZ_JARRAG010000002.1"/>
</dbReference>
<evidence type="ECO:0000313" key="2">
    <source>
        <dbReference type="Proteomes" id="UP001216907"/>
    </source>
</evidence>
<evidence type="ECO:0000313" key="1">
    <source>
        <dbReference type="EMBL" id="MDG3006936.1"/>
    </source>
</evidence>
<protein>
    <submittedName>
        <fullName evidence="1">Uncharacterized protein</fullName>
    </submittedName>
</protein>
<reference evidence="1 2" key="1">
    <citation type="submission" date="2023-03" db="EMBL/GenBank/DDBJ databases">
        <title>Paludisphaera mucosa sp. nov. a novel planctomycete from northern fen.</title>
        <authorList>
            <person name="Ivanova A."/>
        </authorList>
    </citation>
    <scope>NUCLEOTIDE SEQUENCE [LARGE SCALE GENOMIC DNA]</scope>
    <source>
        <strain evidence="1 2">Pla2</strain>
    </source>
</reference>
<comment type="caution">
    <text evidence="1">The sequence shown here is derived from an EMBL/GenBank/DDBJ whole genome shotgun (WGS) entry which is preliminary data.</text>
</comment>
<name>A0ABT6FH77_9BACT</name>
<gene>
    <name evidence="1" type="ORF">PZE19_24455</name>
</gene>
<sequence length="113" mass="12753">MKSENFDSGAVVKAPAQQPGMRLYVHEPGWRVSIKRGSDRVFCHTMTPGQDFYHRLMDGELHLHQDSERLCLGCATRRGIVSYEPRRLPDEAPKFLADSGEMPILVLGVDDKV</sequence>
<proteinExistence type="predicted"/>
<keyword evidence="2" id="KW-1185">Reference proteome</keyword>
<organism evidence="1 2">
    <name type="scientific">Paludisphaera mucosa</name>
    <dbReference type="NCBI Taxonomy" id="3030827"/>
    <lineage>
        <taxon>Bacteria</taxon>
        <taxon>Pseudomonadati</taxon>
        <taxon>Planctomycetota</taxon>
        <taxon>Planctomycetia</taxon>
        <taxon>Isosphaerales</taxon>
        <taxon>Isosphaeraceae</taxon>
        <taxon>Paludisphaera</taxon>
    </lineage>
</organism>